<feature type="DNA-binding region" description="H-T-H motif" evidence="2">
    <location>
        <begin position="238"/>
        <end position="257"/>
    </location>
</feature>
<feature type="DNA-binding region" description="H-T-H motif" evidence="2">
    <location>
        <begin position="23"/>
        <end position="42"/>
    </location>
</feature>
<keyword evidence="1 2" id="KW-0238">DNA-binding</keyword>
<dbReference type="eggNOG" id="COG1309">
    <property type="taxonomic scope" value="Bacteria"/>
</dbReference>
<dbReference type="EMBL" id="CP001843">
    <property type="protein sequence ID" value="AEF86924.1"/>
    <property type="molecule type" value="Genomic_DNA"/>
</dbReference>
<dbReference type="Proteomes" id="UP000009223">
    <property type="component" value="Chromosome"/>
</dbReference>
<dbReference type="InterPro" id="IPR050624">
    <property type="entry name" value="HTH-type_Tx_Regulator"/>
</dbReference>
<dbReference type="HOGENOM" id="CLU_686843_0_0_12"/>
<dbReference type="Pfam" id="PF00440">
    <property type="entry name" value="TetR_N"/>
    <property type="match status" value="2"/>
</dbReference>
<sequence length="401" mass="45891">MTKQDIIEAAFLAWGRTLYKTTSLSQIAQALGVTKPALYRHFRNKDAILDAMYGYYCDHYVNYMKASYEKAGESRDNNQRILLMARTIAEYTARYKYIFIFSLIEVYGDNIRAMDILKQFAIRGIDVKKYWSFLEAGDGYPSRAQLIVSTITFLVAWFHKSRFEKHEDLTEEEVQQFVSFAEGIISHGLGFNKKLVEAMDFEELEKSGSHQIPPEGENESLLKSVAGAVAQAGPWNATMDMVARRSGISKSGLYAHFKSKADMLGQMFLTEFDRIMNYAELGKSQSAVTEEQLYLAIVGIANYLRSRPEILITLDWIRTRRLDLEISMPPRIFRIFADIQLDPTREHEEGGLELTGEPFAQWVLFLIVNTLMRRPEGSSFSDVSNISFRILYKFIVLGIEG</sequence>
<dbReference type="KEGG" id="tpi:TREPR_1380"/>
<dbReference type="RefSeq" id="WP_015708710.1">
    <property type="nucleotide sequence ID" value="NC_015578.1"/>
</dbReference>
<proteinExistence type="predicted"/>
<accession>F5YQR1</accession>
<keyword evidence="5" id="KW-1185">Reference proteome</keyword>
<dbReference type="PANTHER" id="PTHR43479">
    <property type="entry name" value="ACREF/ENVCD OPERON REPRESSOR-RELATED"/>
    <property type="match status" value="1"/>
</dbReference>
<reference evidence="4 5" key="2">
    <citation type="journal article" date="2011" name="ISME J.">
        <title>RNA-seq reveals cooperative metabolic interactions between two termite-gut spirochete species in co-culture.</title>
        <authorList>
            <person name="Rosenthal A.Z."/>
            <person name="Matson E.G."/>
            <person name="Eldar A."/>
            <person name="Leadbetter J.R."/>
        </authorList>
    </citation>
    <scope>NUCLEOTIDE SEQUENCE [LARGE SCALE GENOMIC DNA]</scope>
    <source>
        <strain evidence="5">ATCC BAA-887 / DSM 12427 / ZAS-2</strain>
    </source>
</reference>
<dbReference type="AlphaFoldDB" id="F5YQR1"/>
<dbReference type="InterPro" id="IPR001647">
    <property type="entry name" value="HTH_TetR"/>
</dbReference>
<organism evidence="4 5">
    <name type="scientific">Treponema primitia (strain ATCC BAA-887 / DSM 12427 / ZAS-2)</name>
    <dbReference type="NCBI Taxonomy" id="545694"/>
    <lineage>
        <taxon>Bacteria</taxon>
        <taxon>Pseudomonadati</taxon>
        <taxon>Spirochaetota</taxon>
        <taxon>Spirochaetia</taxon>
        <taxon>Spirochaetales</taxon>
        <taxon>Treponemataceae</taxon>
        <taxon>Treponema</taxon>
    </lineage>
</organism>
<protein>
    <submittedName>
        <fullName evidence="4">Transcriptional regulator, TetR family</fullName>
    </submittedName>
</protein>
<dbReference type="InterPro" id="IPR009057">
    <property type="entry name" value="Homeodomain-like_sf"/>
</dbReference>
<evidence type="ECO:0000256" key="1">
    <source>
        <dbReference type="ARBA" id="ARBA00023125"/>
    </source>
</evidence>
<feature type="domain" description="HTH tetR-type" evidence="3">
    <location>
        <begin position="1"/>
        <end position="60"/>
    </location>
</feature>
<evidence type="ECO:0000313" key="4">
    <source>
        <dbReference type="EMBL" id="AEF86924.1"/>
    </source>
</evidence>
<dbReference type="SUPFAM" id="SSF46689">
    <property type="entry name" value="Homeodomain-like"/>
    <property type="match status" value="2"/>
</dbReference>
<dbReference type="PROSITE" id="PS50977">
    <property type="entry name" value="HTH_TETR_2"/>
    <property type="match status" value="2"/>
</dbReference>
<dbReference type="STRING" id="545694.TREPR_1380"/>
<dbReference type="OrthoDB" id="355942at2"/>
<evidence type="ECO:0000313" key="5">
    <source>
        <dbReference type="Proteomes" id="UP000009223"/>
    </source>
</evidence>
<dbReference type="PANTHER" id="PTHR43479:SF11">
    <property type="entry name" value="ACREF_ENVCD OPERON REPRESSOR-RELATED"/>
    <property type="match status" value="1"/>
</dbReference>
<name>F5YQR1_TREPZ</name>
<evidence type="ECO:0000256" key="2">
    <source>
        <dbReference type="PROSITE-ProRule" id="PRU00335"/>
    </source>
</evidence>
<dbReference type="GO" id="GO:0003677">
    <property type="term" value="F:DNA binding"/>
    <property type="evidence" value="ECO:0007669"/>
    <property type="project" value="UniProtKB-UniRule"/>
</dbReference>
<reference evidence="5" key="1">
    <citation type="submission" date="2009-12" db="EMBL/GenBank/DDBJ databases">
        <title>Complete sequence of Treponema primitia strain ZAS-2.</title>
        <authorList>
            <person name="Tetu S.G."/>
            <person name="Matson E."/>
            <person name="Ren Q."/>
            <person name="Seshadri R."/>
            <person name="Elbourne L."/>
            <person name="Hassan K.A."/>
            <person name="Durkin A."/>
            <person name="Radune D."/>
            <person name="Mohamoud Y."/>
            <person name="Shay R."/>
            <person name="Jin S."/>
            <person name="Zhang X."/>
            <person name="Lucey K."/>
            <person name="Ballor N.R."/>
            <person name="Ottesen E."/>
            <person name="Rosenthal R."/>
            <person name="Allen A."/>
            <person name="Leadbetter J.R."/>
            <person name="Paulsen I.T."/>
        </authorList>
    </citation>
    <scope>NUCLEOTIDE SEQUENCE [LARGE SCALE GENOMIC DNA]</scope>
    <source>
        <strain evidence="5">ATCC BAA-887 / DSM 12427 / ZAS-2</strain>
    </source>
</reference>
<feature type="domain" description="HTH tetR-type" evidence="3">
    <location>
        <begin position="215"/>
        <end position="275"/>
    </location>
</feature>
<evidence type="ECO:0000259" key="3">
    <source>
        <dbReference type="PROSITE" id="PS50977"/>
    </source>
</evidence>
<dbReference type="Gene3D" id="1.10.357.10">
    <property type="entry name" value="Tetracycline Repressor, domain 2"/>
    <property type="match status" value="2"/>
</dbReference>
<gene>
    <name evidence="4" type="ordered locus">TREPR_1380</name>
</gene>